<dbReference type="CDD" id="cd00338">
    <property type="entry name" value="Ser_Recombinase"/>
    <property type="match status" value="1"/>
</dbReference>
<organism evidence="3 4">
    <name type="scientific">Agrococcus versicolor</name>
    <dbReference type="NCBI Taxonomy" id="501482"/>
    <lineage>
        <taxon>Bacteria</taxon>
        <taxon>Bacillati</taxon>
        <taxon>Actinomycetota</taxon>
        <taxon>Actinomycetes</taxon>
        <taxon>Micrococcales</taxon>
        <taxon>Microbacteriaceae</taxon>
        <taxon>Agrococcus</taxon>
    </lineage>
</organism>
<keyword evidence="4" id="KW-1185">Reference proteome</keyword>
<dbReference type="InterPro" id="IPR011109">
    <property type="entry name" value="DNA_bind_recombinase_dom"/>
</dbReference>
<sequence length="461" mass="49841">MHAAIYARISRDKAGGGLGVDRQEADCRALAERLGWTVTSVYVDNDISAYSGKPRPQYRAMLDAARAGSIQGVLVWHTDRLHRRVTELEEFVALAESTGLQVQTVTAGTIDLTTASGRMSARIVGAVAQHEVDHARERLARAKQQAAADGKYRGGPRPYGYEPDGVTVREDEAAIVREASEGVLAGRTLAAMARDLNERGDVSATGKPWTYAKLRDVLVRPRNAGLIGRGRVGRGDGSTIVGSATWPALVDEDTWRAVEAVLTDPARRKQRGNVTRWLGSGLFKCGKCGAGMRPAPSKGTHLYRCTASAHLTIHAEQTDAYVLQVLAERVRDPRVQAAMRPAQDDGVKADRARRRALSARLADFERDYQAGDITGRQLRQATEKAEAEVAAIDGRLAAAMQQSASASLFGAHDPGAALLEAPVDVQRAILAALLVVTIEPTETRGANRWTHRRLRLAVPTD</sequence>
<gene>
    <name evidence="3" type="ORF">GCM10009846_10390</name>
</gene>
<comment type="caution">
    <text evidence="3">The sequence shown here is derived from an EMBL/GenBank/DDBJ whole genome shotgun (WGS) entry which is preliminary data.</text>
</comment>
<evidence type="ECO:0000313" key="3">
    <source>
        <dbReference type="EMBL" id="GAA2172441.1"/>
    </source>
</evidence>
<dbReference type="PANTHER" id="PTHR30461">
    <property type="entry name" value="DNA-INVERTASE FROM LAMBDOID PROPHAGE"/>
    <property type="match status" value="1"/>
</dbReference>
<dbReference type="PANTHER" id="PTHR30461:SF23">
    <property type="entry name" value="DNA RECOMBINASE-RELATED"/>
    <property type="match status" value="1"/>
</dbReference>
<feature type="domain" description="Recombinase" evidence="2">
    <location>
        <begin position="158"/>
        <end position="268"/>
    </location>
</feature>
<dbReference type="PROSITE" id="PS51736">
    <property type="entry name" value="RECOMBINASES_3"/>
    <property type="match status" value="1"/>
</dbReference>
<dbReference type="EMBL" id="BAAAQT010000005">
    <property type="protein sequence ID" value="GAA2172441.1"/>
    <property type="molecule type" value="Genomic_DNA"/>
</dbReference>
<dbReference type="Gene3D" id="3.40.50.1390">
    <property type="entry name" value="Resolvase, N-terminal catalytic domain"/>
    <property type="match status" value="1"/>
</dbReference>
<dbReference type="RefSeq" id="WP_344341179.1">
    <property type="nucleotide sequence ID" value="NZ_BAAAQT010000005.1"/>
</dbReference>
<reference evidence="4" key="1">
    <citation type="journal article" date="2019" name="Int. J. Syst. Evol. Microbiol.">
        <title>The Global Catalogue of Microorganisms (GCM) 10K type strain sequencing project: providing services to taxonomists for standard genome sequencing and annotation.</title>
        <authorList>
            <consortium name="The Broad Institute Genomics Platform"/>
            <consortium name="The Broad Institute Genome Sequencing Center for Infectious Disease"/>
            <person name="Wu L."/>
            <person name="Ma J."/>
        </authorList>
    </citation>
    <scope>NUCLEOTIDE SEQUENCE [LARGE SCALE GENOMIC DNA]</scope>
    <source>
        <strain evidence="4">JCM 16026</strain>
    </source>
</reference>
<dbReference type="Pfam" id="PF07508">
    <property type="entry name" value="Recombinase"/>
    <property type="match status" value="1"/>
</dbReference>
<dbReference type="Pfam" id="PF13408">
    <property type="entry name" value="Zn_ribbon_recom"/>
    <property type="match status" value="1"/>
</dbReference>
<dbReference type="InterPro" id="IPR038109">
    <property type="entry name" value="DNA_bind_recomb_sf"/>
</dbReference>
<dbReference type="Proteomes" id="UP001501599">
    <property type="component" value="Unassembled WGS sequence"/>
</dbReference>
<evidence type="ECO:0000259" key="2">
    <source>
        <dbReference type="PROSITE" id="PS51737"/>
    </source>
</evidence>
<dbReference type="SMART" id="SM00857">
    <property type="entry name" value="Resolvase"/>
    <property type="match status" value="1"/>
</dbReference>
<evidence type="ECO:0000313" key="4">
    <source>
        <dbReference type="Proteomes" id="UP001501599"/>
    </source>
</evidence>
<dbReference type="PROSITE" id="PS51737">
    <property type="entry name" value="RECOMBINASE_DNA_BIND"/>
    <property type="match status" value="1"/>
</dbReference>
<feature type="domain" description="Resolvase/invertase-type recombinase catalytic" evidence="1">
    <location>
        <begin position="2"/>
        <end position="150"/>
    </location>
</feature>
<dbReference type="SUPFAM" id="SSF53041">
    <property type="entry name" value="Resolvase-like"/>
    <property type="match status" value="1"/>
</dbReference>
<dbReference type="Pfam" id="PF00239">
    <property type="entry name" value="Resolvase"/>
    <property type="match status" value="1"/>
</dbReference>
<dbReference type="InterPro" id="IPR006119">
    <property type="entry name" value="Resolv_N"/>
</dbReference>
<evidence type="ECO:0000259" key="1">
    <source>
        <dbReference type="PROSITE" id="PS51736"/>
    </source>
</evidence>
<dbReference type="InterPro" id="IPR050639">
    <property type="entry name" value="SSR_resolvase"/>
</dbReference>
<proteinExistence type="predicted"/>
<name>A0ABP5MHP8_9MICO</name>
<dbReference type="InterPro" id="IPR025827">
    <property type="entry name" value="Zn_ribbon_recom_dom"/>
</dbReference>
<accession>A0ABP5MHP8</accession>
<protein>
    <submittedName>
        <fullName evidence="3">Recombinase family protein</fullName>
    </submittedName>
</protein>
<dbReference type="Gene3D" id="3.90.1750.20">
    <property type="entry name" value="Putative Large Serine Recombinase, Chain B, Domain 2"/>
    <property type="match status" value="1"/>
</dbReference>
<dbReference type="InterPro" id="IPR036162">
    <property type="entry name" value="Resolvase-like_N_sf"/>
</dbReference>